<evidence type="ECO:0000313" key="2">
    <source>
        <dbReference type="EMBL" id="SMO65827.1"/>
    </source>
</evidence>
<proteinExistence type="predicted"/>
<reference evidence="2 3" key="1">
    <citation type="submission" date="2017-05" db="EMBL/GenBank/DDBJ databases">
        <authorList>
            <person name="Varghese N."/>
            <person name="Submissions S."/>
        </authorList>
    </citation>
    <scope>NUCLEOTIDE SEQUENCE [LARGE SCALE GENOMIC DNA]</scope>
    <source>
        <strain evidence="2 3">DSM 100094</strain>
    </source>
</reference>
<dbReference type="AlphaFoldDB" id="A0A521D2C9"/>
<protein>
    <recommendedName>
        <fullName evidence="1">DUF2382 domain-containing protein</fullName>
    </recommendedName>
</protein>
<keyword evidence="3" id="KW-1185">Reference proteome</keyword>
<accession>A0A521D2C9</accession>
<feature type="domain" description="DUF2382" evidence="1">
    <location>
        <begin position="114"/>
        <end position="224"/>
    </location>
</feature>
<gene>
    <name evidence="2" type="ORF">SAMN06265221_1067</name>
</gene>
<organism evidence="2 3">
    <name type="scientific">Paracoccus laeviglucosivorans</name>
    <dbReference type="NCBI Taxonomy" id="1197861"/>
    <lineage>
        <taxon>Bacteria</taxon>
        <taxon>Pseudomonadati</taxon>
        <taxon>Pseudomonadota</taxon>
        <taxon>Alphaproteobacteria</taxon>
        <taxon>Rhodobacterales</taxon>
        <taxon>Paracoccaceae</taxon>
        <taxon>Paracoccus</taxon>
    </lineage>
</organism>
<dbReference type="Pfam" id="PF09557">
    <property type="entry name" value="DUF2382"/>
    <property type="match status" value="1"/>
</dbReference>
<evidence type="ECO:0000313" key="3">
    <source>
        <dbReference type="Proteomes" id="UP000319014"/>
    </source>
</evidence>
<dbReference type="InterPro" id="IPR019060">
    <property type="entry name" value="DUF2382"/>
</dbReference>
<dbReference type="EMBL" id="FXTK01000006">
    <property type="protein sequence ID" value="SMO65827.1"/>
    <property type="molecule type" value="Genomic_DNA"/>
</dbReference>
<name>A0A521D2C9_9RHOB</name>
<sequence>MDNDPLRIRNDVPTYVRPTLHAYGGMLPWMRLAMRVGGQVASMPYLWAAIPFQTMRSQMKKSDKARDKAMEKARKALRKAILPEGQVVAAADLPLSDVALAQGEALLIENEAVMRLLEEELEVGRRVVETGRLRLHRRTQERVEEVAEELVHLDMAVEHVPVGEIVEARPQIRETDDEIIIPVVEEIIVVERKLMLKEEIRIRKQRHVEQHREQVTLRRHVAEVLRLPPKES</sequence>
<dbReference type="Proteomes" id="UP000319014">
    <property type="component" value="Unassembled WGS sequence"/>
</dbReference>
<evidence type="ECO:0000259" key="1">
    <source>
        <dbReference type="Pfam" id="PF09557"/>
    </source>
</evidence>